<proteinExistence type="predicted"/>
<gene>
    <name evidence="2" type="ORF">E2F49_09785</name>
</gene>
<dbReference type="RefSeq" id="WP_133393726.1">
    <property type="nucleotide sequence ID" value="NZ_SMTG01000004.1"/>
</dbReference>
<feature type="chain" id="PRO_5020853412" description="Lipoprotein" evidence="1">
    <location>
        <begin position="26"/>
        <end position="116"/>
    </location>
</feature>
<dbReference type="EMBL" id="SMTG01000004">
    <property type="protein sequence ID" value="TDK30646.1"/>
    <property type="molecule type" value="Genomic_DNA"/>
</dbReference>
<feature type="signal peptide" evidence="1">
    <location>
        <begin position="1"/>
        <end position="25"/>
    </location>
</feature>
<evidence type="ECO:0008006" key="4">
    <source>
        <dbReference type="Google" id="ProtNLM"/>
    </source>
</evidence>
<sequence length="116" mass="12129">MRSIAMLTTACLLAGCVSTSQSPVAADIARCDALAGPGWQRIDPPEVAAELLTLAHVPTAPALARWYIAADGAHAACVPPEAAAMCGHALHIFQPQVHRMWGWSDSTVRREACAAG</sequence>
<accession>A0A4R5U849</accession>
<keyword evidence="3" id="KW-1185">Reference proteome</keyword>
<dbReference type="OrthoDB" id="6058754at2"/>
<dbReference type="AlphaFoldDB" id="A0A4R5U849"/>
<name>A0A4R5U849_9GAMM</name>
<evidence type="ECO:0000313" key="2">
    <source>
        <dbReference type="EMBL" id="TDK30646.1"/>
    </source>
</evidence>
<keyword evidence="1" id="KW-0732">Signal</keyword>
<evidence type="ECO:0000313" key="3">
    <source>
        <dbReference type="Proteomes" id="UP000295543"/>
    </source>
</evidence>
<organism evidence="2 3">
    <name type="scientific">Luteimonas terrae</name>
    <dbReference type="NCBI Taxonomy" id="1530191"/>
    <lineage>
        <taxon>Bacteria</taxon>
        <taxon>Pseudomonadati</taxon>
        <taxon>Pseudomonadota</taxon>
        <taxon>Gammaproteobacteria</taxon>
        <taxon>Lysobacterales</taxon>
        <taxon>Lysobacteraceae</taxon>
        <taxon>Luteimonas</taxon>
    </lineage>
</organism>
<protein>
    <recommendedName>
        <fullName evidence="4">Lipoprotein</fullName>
    </recommendedName>
</protein>
<comment type="caution">
    <text evidence="2">The sequence shown here is derived from an EMBL/GenBank/DDBJ whole genome shotgun (WGS) entry which is preliminary data.</text>
</comment>
<evidence type="ECO:0000256" key="1">
    <source>
        <dbReference type="SAM" id="SignalP"/>
    </source>
</evidence>
<reference evidence="2 3" key="1">
    <citation type="submission" date="2019-03" db="EMBL/GenBank/DDBJ databases">
        <title>Luteimonas zhaokaii sp.nov., isolated from the rectal contents of Plateau pika in Yushu, Qinghai Province, China.</title>
        <authorList>
            <person name="Zhang G."/>
        </authorList>
    </citation>
    <scope>NUCLEOTIDE SEQUENCE [LARGE SCALE GENOMIC DNA]</scope>
    <source>
        <strain evidence="2 3">THG-MD21</strain>
    </source>
</reference>
<dbReference type="Proteomes" id="UP000295543">
    <property type="component" value="Unassembled WGS sequence"/>
</dbReference>
<dbReference type="PROSITE" id="PS51257">
    <property type="entry name" value="PROKAR_LIPOPROTEIN"/>
    <property type="match status" value="1"/>
</dbReference>